<dbReference type="AlphaFoldDB" id="R8B1Z5"/>
<gene>
    <name evidence="2" type="ORF">MARLIPOL_07634</name>
</gene>
<dbReference type="eggNOG" id="COG3380">
    <property type="taxonomic scope" value="Bacteria"/>
</dbReference>
<dbReference type="EMBL" id="ASAD01000010">
    <property type="protein sequence ID" value="EON92606.1"/>
    <property type="molecule type" value="Genomic_DNA"/>
</dbReference>
<dbReference type="InterPro" id="IPR036188">
    <property type="entry name" value="FAD/NAD-bd_sf"/>
</dbReference>
<dbReference type="SUPFAM" id="SSF51905">
    <property type="entry name" value="FAD/NAD(P)-binding domain"/>
    <property type="match status" value="1"/>
</dbReference>
<reference evidence="2 3" key="1">
    <citation type="journal article" date="2013" name="Genome Announc.">
        <title>Draft Genome Sequence of the Moderately Halophilic Bacterium Marinobacter lipolyticus Strain SM19.</title>
        <authorList>
            <person name="Papke R.T."/>
            <person name="de la Haba R.R."/>
            <person name="Infante-Dominguez C."/>
            <person name="Perez D."/>
            <person name="Sanchez-Porro C."/>
            <person name="Lapierre P."/>
            <person name="Ventosa A."/>
        </authorList>
    </citation>
    <scope>NUCLEOTIDE SEQUENCE [LARGE SCALE GENOMIC DNA]</scope>
    <source>
        <strain evidence="2 3">SM19</strain>
    </source>
</reference>
<keyword evidence="3" id="KW-1185">Reference proteome</keyword>
<comment type="caution">
    <text evidence="2">The sequence shown here is derived from an EMBL/GenBank/DDBJ whole genome shotgun (WGS) entry which is preliminary data.</text>
</comment>
<dbReference type="PATRIC" id="fig|1318628.3.peg.1528"/>
<dbReference type="GO" id="GO:0016491">
    <property type="term" value="F:oxidoreductase activity"/>
    <property type="evidence" value="ECO:0007669"/>
    <property type="project" value="InterPro"/>
</dbReference>
<proteinExistence type="predicted"/>
<dbReference type="STRING" id="1318628.MARLIPOL_07634"/>
<dbReference type="InterPro" id="IPR002937">
    <property type="entry name" value="Amino_oxidase"/>
</dbReference>
<dbReference type="HOGENOM" id="CLU_036034_0_0_6"/>
<sequence>MTAISRALASDIDVRAEVRIDTMARKDRKWYLTDTFSRHYGPFDQVIVTAPPAQARDLFTNSGLMNLASALDGAVPAVQPCWAVAVHFESAPGAEFEGMRPHNGVLSWLANNSSKPGREDHGQWWVLHATSQWSAEHVETHADQVIDVMLDAFREITGFDSMPDETVPHRWLYARSDGDDHPGCLWFPAEGIGLAGDWLSGGRVEGAFDSASELVRTMNQ</sequence>
<evidence type="ECO:0000313" key="2">
    <source>
        <dbReference type="EMBL" id="EON92606.1"/>
    </source>
</evidence>
<evidence type="ECO:0000259" key="1">
    <source>
        <dbReference type="Pfam" id="PF01593"/>
    </source>
</evidence>
<dbReference type="PANTHER" id="PTHR16128:SF5">
    <property type="entry name" value="FAD_NAD(P)-BINDING OXIDOREDUCTASE FAMILY PROTEIN"/>
    <property type="match status" value="1"/>
</dbReference>
<protein>
    <submittedName>
        <fullName evidence="2">FAD dependent oxidoreductase</fullName>
    </submittedName>
</protein>
<dbReference type="Gene3D" id="3.90.660.10">
    <property type="match status" value="1"/>
</dbReference>
<accession>R8B1Z5</accession>
<dbReference type="Pfam" id="PF01593">
    <property type="entry name" value="Amino_oxidase"/>
    <property type="match status" value="1"/>
</dbReference>
<evidence type="ECO:0000313" key="3">
    <source>
        <dbReference type="Proteomes" id="UP000016540"/>
    </source>
</evidence>
<name>R8B1Z5_9GAMM</name>
<dbReference type="PANTHER" id="PTHR16128">
    <property type="entry name" value="FAD/NAD(P)-BINDING OXIDOREDUCTASE FAMILY PROTEIN"/>
    <property type="match status" value="1"/>
</dbReference>
<feature type="domain" description="Amine oxidase" evidence="1">
    <location>
        <begin position="3"/>
        <end position="212"/>
    </location>
</feature>
<dbReference type="Proteomes" id="UP000016540">
    <property type="component" value="Unassembled WGS sequence"/>
</dbReference>
<organism evidence="2 3">
    <name type="scientific">Marinobacter lipolyticus SM19</name>
    <dbReference type="NCBI Taxonomy" id="1318628"/>
    <lineage>
        <taxon>Bacteria</taxon>
        <taxon>Pseudomonadati</taxon>
        <taxon>Pseudomonadota</taxon>
        <taxon>Gammaproteobacteria</taxon>
        <taxon>Pseudomonadales</taxon>
        <taxon>Marinobacteraceae</taxon>
        <taxon>Marinobacter</taxon>
    </lineage>
</organism>